<name>A0A9Q1JP72_9CARY</name>
<evidence type="ECO:0000313" key="2">
    <source>
        <dbReference type="Proteomes" id="UP001153076"/>
    </source>
</evidence>
<organism evidence="1 2">
    <name type="scientific">Carnegiea gigantea</name>
    <dbReference type="NCBI Taxonomy" id="171969"/>
    <lineage>
        <taxon>Eukaryota</taxon>
        <taxon>Viridiplantae</taxon>
        <taxon>Streptophyta</taxon>
        <taxon>Embryophyta</taxon>
        <taxon>Tracheophyta</taxon>
        <taxon>Spermatophyta</taxon>
        <taxon>Magnoliopsida</taxon>
        <taxon>eudicotyledons</taxon>
        <taxon>Gunneridae</taxon>
        <taxon>Pentapetalae</taxon>
        <taxon>Caryophyllales</taxon>
        <taxon>Cactineae</taxon>
        <taxon>Cactaceae</taxon>
        <taxon>Cactoideae</taxon>
        <taxon>Echinocereeae</taxon>
        <taxon>Carnegiea</taxon>
    </lineage>
</organism>
<reference evidence="1" key="1">
    <citation type="submission" date="2022-04" db="EMBL/GenBank/DDBJ databases">
        <title>Carnegiea gigantea Genome sequencing and assembly v2.</title>
        <authorList>
            <person name="Copetti D."/>
            <person name="Sanderson M.J."/>
            <person name="Burquez A."/>
            <person name="Wojciechowski M.F."/>
        </authorList>
    </citation>
    <scope>NUCLEOTIDE SEQUENCE</scope>
    <source>
        <strain evidence="1">SGP5-SGP5p</strain>
        <tissue evidence="1">Aerial part</tissue>
    </source>
</reference>
<proteinExistence type="predicted"/>
<comment type="caution">
    <text evidence="1">The sequence shown here is derived from an EMBL/GenBank/DDBJ whole genome shotgun (WGS) entry which is preliminary data.</text>
</comment>
<evidence type="ECO:0000313" key="1">
    <source>
        <dbReference type="EMBL" id="KAJ8428060.1"/>
    </source>
</evidence>
<keyword evidence="2" id="KW-1185">Reference proteome</keyword>
<accession>A0A9Q1JP72</accession>
<dbReference type="EMBL" id="JAKOGI010001057">
    <property type="protein sequence ID" value="KAJ8428060.1"/>
    <property type="molecule type" value="Genomic_DNA"/>
</dbReference>
<sequence>MATYRRSSGLLRTSSYENAARKSVKGSGAHAAKKRPPLTNLANQSFLVLVVGPIVAVPYSFQAPVGHRRFLAPGAANVCHMERSSKVWGRRVPMLKQEPIVEVLGNNTKVFSIFIDNLLEDLSPINFEDLPRTFGDVFDAYIANQFGSSVESMVLPDLLTLKRV</sequence>
<protein>
    <submittedName>
        <fullName evidence="1">Uncharacterized protein</fullName>
    </submittedName>
</protein>
<dbReference type="Proteomes" id="UP001153076">
    <property type="component" value="Unassembled WGS sequence"/>
</dbReference>
<gene>
    <name evidence="1" type="ORF">Cgig2_023454</name>
</gene>
<dbReference type="AlphaFoldDB" id="A0A9Q1JP72"/>